<evidence type="ECO:0000256" key="2">
    <source>
        <dbReference type="ARBA" id="ARBA00022801"/>
    </source>
</evidence>
<keyword evidence="1" id="KW-0547">Nucleotide-binding</keyword>
<evidence type="ECO:0000256" key="3">
    <source>
        <dbReference type="ARBA" id="ARBA00022840"/>
    </source>
</evidence>
<evidence type="ECO:0000313" key="6">
    <source>
        <dbReference type="Proteomes" id="UP001157091"/>
    </source>
</evidence>
<keyword evidence="3" id="KW-0067">ATP-binding</keyword>
<protein>
    <submittedName>
        <fullName evidence="5">Allophanate hydrolase</fullName>
    </submittedName>
</protein>
<proteinExistence type="predicted"/>
<dbReference type="Gene3D" id="3.30.1360.40">
    <property type="match status" value="1"/>
</dbReference>
<keyword evidence="6" id="KW-1185">Reference proteome</keyword>
<dbReference type="SMART" id="SM00796">
    <property type="entry name" value="AHS1"/>
    <property type="match status" value="1"/>
</dbReference>
<dbReference type="Proteomes" id="UP001157091">
    <property type="component" value="Unassembled WGS sequence"/>
</dbReference>
<dbReference type="InterPro" id="IPR010016">
    <property type="entry name" value="PxpB"/>
</dbReference>
<name>A0ABQ6I5A3_9MICO</name>
<dbReference type="PANTHER" id="PTHR34698">
    <property type="entry name" value="5-OXOPROLINASE SUBUNIT B"/>
    <property type="match status" value="1"/>
</dbReference>
<keyword evidence="2 5" id="KW-0378">Hydrolase</keyword>
<dbReference type="Gene3D" id="2.40.100.10">
    <property type="entry name" value="Cyclophilin-like"/>
    <property type="match status" value="1"/>
</dbReference>
<evidence type="ECO:0000256" key="1">
    <source>
        <dbReference type="ARBA" id="ARBA00022741"/>
    </source>
</evidence>
<dbReference type="InterPro" id="IPR029000">
    <property type="entry name" value="Cyclophilin-like_dom_sf"/>
</dbReference>
<reference evidence="6" key="1">
    <citation type="journal article" date="2019" name="Int. J. Syst. Evol. Microbiol.">
        <title>The Global Catalogue of Microorganisms (GCM) 10K type strain sequencing project: providing services to taxonomists for standard genome sequencing and annotation.</title>
        <authorList>
            <consortium name="The Broad Institute Genomics Platform"/>
            <consortium name="The Broad Institute Genome Sequencing Center for Infectious Disease"/>
            <person name="Wu L."/>
            <person name="Ma J."/>
        </authorList>
    </citation>
    <scope>NUCLEOTIDE SEQUENCE [LARGE SCALE GENOMIC DNA]</scope>
    <source>
        <strain evidence="6">NBRC 106348</strain>
    </source>
</reference>
<gene>
    <name evidence="5" type="ORF">GCM10025864_30670</name>
</gene>
<dbReference type="Pfam" id="PF02682">
    <property type="entry name" value="CT_C_D"/>
    <property type="match status" value="1"/>
</dbReference>
<evidence type="ECO:0000259" key="4">
    <source>
        <dbReference type="SMART" id="SM00796"/>
    </source>
</evidence>
<dbReference type="EMBL" id="BSUK01000001">
    <property type="protein sequence ID" value="GMA25308.1"/>
    <property type="molecule type" value="Genomic_DNA"/>
</dbReference>
<dbReference type="InterPro" id="IPR003833">
    <property type="entry name" value="CT_C_D"/>
</dbReference>
<sequence length="225" mass="23269">MPADVCRILARPYGSAAVMVDVGADDPLPLVVALTRALRALADPDVADLVPAARSVLVVLRETPDGAAHPGAQARLVEAVRSLAPHLAGVAPPDEAGAVVEIPVVYDGPDLDDVAELAGLTTAEVVERHASALYTAAFVGFAPGFAYLVGLDPSLRVPRLATPRPRVDAGGVAVAGEFTAVYPSPSPGGWRLLGRTRARMFDVARTPPGLLVPGARVRFVPERAG</sequence>
<dbReference type="GO" id="GO:0016787">
    <property type="term" value="F:hydrolase activity"/>
    <property type="evidence" value="ECO:0007669"/>
    <property type="project" value="UniProtKB-KW"/>
</dbReference>
<accession>A0ABQ6I5A3</accession>
<dbReference type="SUPFAM" id="SSF160467">
    <property type="entry name" value="PH0987 N-terminal domain-like"/>
    <property type="match status" value="1"/>
</dbReference>
<dbReference type="RefSeq" id="WP_284293956.1">
    <property type="nucleotide sequence ID" value="NZ_BSUK01000001.1"/>
</dbReference>
<dbReference type="PANTHER" id="PTHR34698:SF2">
    <property type="entry name" value="5-OXOPROLINASE SUBUNIT B"/>
    <property type="match status" value="1"/>
</dbReference>
<evidence type="ECO:0000313" key="5">
    <source>
        <dbReference type="EMBL" id="GMA25308.1"/>
    </source>
</evidence>
<organism evidence="5 6">
    <name type="scientific">Luteimicrobium album</name>
    <dbReference type="NCBI Taxonomy" id="1054550"/>
    <lineage>
        <taxon>Bacteria</taxon>
        <taxon>Bacillati</taxon>
        <taxon>Actinomycetota</taxon>
        <taxon>Actinomycetes</taxon>
        <taxon>Micrococcales</taxon>
        <taxon>Luteimicrobium</taxon>
    </lineage>
</organism>
<feature type="domain" description="Carboxyltransferase" evidence="4">
    <location>
        <begin position="8"/>
        <end position="211"/>
    </location>
</feature>
<dbReference type="SUPFAM" id="SSF50891">
    <property type="entry name" value="Cyclophilin-like"/>
    <property type="match status" value="1"/>
</dbReference>
<comment type="caution">
    <text evidence="5">The sequence shown here is derived from an EMBL/GenBank/DDBJ whole genome shotgun (WGS) entry which is preliminary data.</text>
</comment>